<dbReference type="GO" id="GO:0051015">
    <property type="term" value="F:actin filament binding"/>
    <property type="evidence" value="ECO:0007669"/>
    <property type="project" value="TreeGrafter"/>
</dbReference>
<dbReference type="InterPro" id="IPR014729">
    <property type="entry name" value="Rossmann-like_a/b/a_fold"/>
</dbReference>
<feature type="compositionally biased region" description="Basic and acidic residues" evidence="2">
    <location>
        <begin position="570"/>
        <end position="579"/>
    </location>
</feature>
<organism evidence="4 5">
    <name type="scientific">Rhodotorula mucilaginosa</name>
    <name type="common">Yeast</name>
    <name type="synonym">Rhodotorula rubra</name>
    <dbReference type="NCBI Taxonomy" id="5537"/>
    <lineage>
        <taxon>Eukaryota</taxon>
        <taxon>Fungi</taxon>
        <taxon>Dikarya</taxon>
        <taxon>Basidiomycota</taxon>
        <taxon>Pucciniomycotina</taxon>
        <taxon>Microbotryomycetes</taxon>
        <taxon>Sporidiobolales</taxon>
        <taxon>Sporidiobolaceae</taxon>
        <taxon>Rhodotorula</taxon>
    </lineage>
</organism>
<comment type="subcellular location">
    <subcellularLocation>
        <location evidence="1">Cytoplasm</location>
    </subcellularLocation>
</comment>
<dbReference type="GO" id="GO:0002098">
    <property type="term" value="P:tRNA wobble uridine modification"/>
    <property type="evidence" value="ECO:0007669"/>
    <property type="project" value="UniProtKB-UniRule"/>
</dbReference>
<evidence type="ECO:0000256" key="1">
    <source>
        <dbReference type="HAMAP-Rule" id="MF_03054"/>
    </source>
</evidence>
<dbReference type="PANTHER" id="PTHR10672">
    <property type="entry name" value="ADDUCIN"/>
    <property type="match status" value="1"/>
</dbReference>
<dbReference type="GO" id="GO:0034227">
    <property type="term" value="P:tRNA thio-modification"/>
    <property type="evidence" value="ECO:0007669"/>
    <property type="project" value="UniProtKB-UniRule"/>
</dbReference>
<feature type="compositionally biased region" description="Low complexity" evidence="2">
    <location>
        <begin position="580"/>
        <end position="597"/>
    </location>
</feature>
<evidence type="ECO:0000256" key="2">
    <source>
        <dbReference type="SAM" id="MobiDB-lite"/>
    </source>
</evidence>
<dbReference type="SMART" id="SM01007">
    <property type="entry name" value="Aldolase_II"/>
    <property type="match status" value="1"/>
</dbReference>
<dbReference type="Pfam" id="PF10288">
    <property type="entry name" value="CTU2"/>
    <property type="match status" value="1"/>
</dbReference>
<proteinExistence type="inferred from homology"/>
<feature type="compositionally biased region" description="Polar residues" evidence="2">
    <location>
        <begin position="560"/>
        <end position="569"/>
    </location>
</feature>
<keyword evidence="1" id="KW-0819">tRNA processing</keyword>
<keyword evidence="5" id="KW-1185">Reference proteome</keyword>
<dbReference type="InterPro" id="IPR019407">
    <property type="entry name" value="CTU2"/>
</dbReference>
<dbReference type="InterPro" id="IPR051017">
    <property type="entry name" value="Aldolase-II_Adducin_sf"/>
</dbReference>
<reference evidence="4 5" key="1">
    <citation type="submission" date="2020-11" db="EMBL/GenBank/DDBJ databases">
        <title>Kefir isolates.</title>
        <authorList>
            <person name="Marcisauskas S."/>
            <person name="Kim Y."/>
            <person name="Blasche S."/>
        </authorList>
    </citation>
    <scope>NUCLEOTIDE SEQUENCE [LARGE SCALE GENOMIC DNA]</scope>
    <source>
        <strain evidence="4 5">KR</strain>
    </source>
</reference>
<dbReference type="AlphaFoldDB" id="A0A9P6VY99"/>
<comment type="pathway">
    <text evidence="1">tRNA modification; 5-methoxycarbonylmethyl-2-thiouridine-tRNA biosynthesis.</text>
</comment>
<dbReference type="Gene3D" id="3.40.225.10">
    <property type="entry name" value="Class II aldolase/adducin N-terminal domain"/>
    <property type="match status" value="1"/>
</dbReference>
<protein>
    <recommendedName>
        <fullName evidence="1">Cytoplasmic tRNA 2-thiolation protein 2</fullName>
    </recommendedName>
</protein>
<dbReference type="GO" id="GO:0000049">
    <property type="term" value="F:tRNA binding"/>
    <property type="evidence" value="ECO:0007669"/>
    <property type="project" value="InterPro"/>
</dbReference>
<dbReference type="EMBL" id="PUHQ01000055">
    <property type="protein sequence ID" value="KAG0659300.1"/>
    <property type="molecule type" value="Genomic_DNA"/>
</dbReference>
<feature type="region of interest" description="Disordered" evidence="2">
    <location>
        <begin position="429"/>
        <end position="458"/>
    </location>
</feature>
<feature type="region of interest" description="Disordered" evidence="2">
    <location>
        <begin position="1"/>
        <end position="24"/>
    </location>
</feature>
<dbReference type="Proteomes" id="UP000777482">
    <property type="component" value="Unassembled WGS sequence"/>
</dbReference>
<dbReference type="SUPFAM" id="SSF53639">
    <property type="entry name" value="AraD/HMP-PK domain-like"/>
    <property type="match status" value="1"/>
</dbReference>
<dbReference type="InterPro" id="IPR001303">
    <property type="entry name" value="Aldolase_II/adducin_N"/>
</dbReference>
<dbReference type="GO" id="GO:0005856">
    <property type="term" value="C:cytoskeleton"/>
    <property type="evidence" value="ECO:0007669"/>
    <property type="project" value="TreeGrafter"/>
</dbReference>
<gene>
    <name evidence="1" type="primary">NCS2</name>
    <name evidence="1" type="synonym">CTU2</name>
    <name evidence="4" type="ORF">C6P46_005230</name>
</gene>
<dbReference type="Gene3D" id="3.40.50.620">
    <property type="entry name" value="HUPs"/>
    <property type="match status" value="1"/>
</dbReference>
<comment type="similarity">
    <text evidence="1">Belongs to the CTU2/NCS2 family.</text>
</comment>
<dbReference type="GO" id="GO:0032447">
    <property type="term" value="P:protein urmylation"/>
    <property type="evidence" value="ECO:0007669"/>
    <property type="project" value="UniProtKB-UniRule"/>
</dbReference>
<dbReference type="PANTHER" id="PTHR10672:SF3">
    <property type="entry name" value="PROTEIN HU-LI TAI SHAO"/>
    <property type="match status" value="1"/>
</dbReference>
<dbReference type="NCBIfam" id="NF005451">
    <property type="entry name" value="PRK07044.1"/>
    <property type="match status" value="1"/>
</dbReference>
<accession>A0A9P6VY99</accession>
<evidence type="ECO:0000259" key="3">
    <source>
        <dbReference type="SMART" id="SM01007"/>
    </source>
</evidence>
<comment type="function">
    <text evidence="1">Plays a central role in 2-thiolation of mcm(5)S(2)U at tRNA wobble positions of tRNA(Lys), tRNA(Glu) and tRNA(Gln). May act by forming a heterodimer with NCS6 that ligates sulfur from thiocarboxylated URM1 onto the uridine of tRNAs at wobble position. Prior mcm(5) tRNA modification by the elongator complex is required for 2-thiolation. May also be involved in protein urmylation.</text>
</comment>
<dbReference type="HAMAP" id="MF_03054">
    <property type="entry name" value="CTU2"/>
    <property type="match status" value="1"/>
</dbReference>
<dbReference type="InterPro" id="IPR036409">
    <property type="entry name" value="Aldolase_II/adducin_N_sf"/>
</dbReference>
<dbReference type="Pfam" id="PF00596">
    <property type="entry name" value="Aldolase_II"/>
    <property type="match status" value="1"/>
</dbReference>
<dbReference type="OrthoDB" id="25129at2759"/>
<keyword evidence="1" id="KW-0963">Cytoplasm</keyword>
<sequence>MTTTGCGASADPQDGLAAPPPRPLPASHCARCGKPAVLAARGTTHCRDCFLSSFTTRFTKAIQPARTAATTPGRVLAYQTAALSATPTPASTARPAKKPRLVVACSGGPASTALVHLVHQALFAPPSSDQRTVKSRGNRYSQFLPFDACEVVFVDQSAVPGHEDRTEQVRELVASIAPDFEFTALRLEDVFRPPHSNSDSVCGVLTSVAELSCSSVSSLAEEEETLTPRERLVALLSSSTSFSPTSRVSLQRSLLNTLLISHVAQSGSEILLLGDTGTRSAIRTLAGMSEGRGYSIGEEVALERIVRVAPASSASCSSSDDAEEMDGDEDKEKGDKVVMVLRPLGQTVDKEIAFYNRERGLGDATTAAAAGSNGAVVPEVSAKTRSIPSLVEDFIRTLDADFPSTVPTVVRTAHKLGLRSSHAAFQQLAPAASSARSSSSASPTANRETETGTGVETETAIETNCPLCGLPAQPRADEWRKAITISDLQAVLAADPRGASAASTTLGRVGNGTGAGAGEGKLVKRREPYQPSQAHLLVNSGTGGDGDKTITSAAADDRTSSLAAATTANGKEEEQKTKDAVAVPSSLSSTPSPATTTITASPAAAVDETDSLARYLCYGCLLVLSEPASASAQRANKTKFQNGPAAAAAAFDVFLPGYVSEAVQRRRDREKEVRDGRREEGVVGRREVRGEEGMRKELERPELARVRAMRHRGHAETRERFPSRLFAQPAQPSVPTRTLLHSCSSVDACLRINTPLGLDPFSYTRQVPAFQQTGGGQKHHTAPVVSKLFSPATHSVNENFSSMVVGKRRVSVPFLLRKSCNCLHKAIRPGRLEQSILGGFSIAEQKARIELAAAYRMFAHMNWNEGILNHITVAIKEPDGSQAFLINPYGLRYDEVTASSLLKINLEGEILHAGVIGDIFGVNRAGFVIHGAIHRARGESATAIAHNHVPSITGLACTKTGFLSTLSQTSELCGESGSNKFEGLVTEEAMQKQLVQDLGDKDILVFQNHGILTTGRSVAQAWLTLYNLIRAAEIQVAAQSCDGVDGLILPSEETAHKTVNRMRTMTGMPYGEMEFAAYMRLMDKIDPSYRL</sequence>
<comment type="caution">
    <text evidence="4">The sequence shown here is derived from an EMBL/GenBank/DDBJ whole genome shotgun (WGS) entry which is preliminary data.</text>
</comment>
<dbReference type="GO" id="GO:0005737">
    <property type="term" value="C:cytoplasm"/>
    <property type="evidence" value="ECO:0007669"/>
    <property type="project" value="UniProtKB-SubCell"/>
</dbReference>
<evidence type="ECO:0000313" key="5">
    <source>
        <dbReference type="Proteomes" id="UP000777482"/>
    </source>
</evidence>
<dbReference type="GO" id="GO:0016779">
    <property type="term" value="F:nucleotidyltransferase activity"/>
    <property type="evidence" value="ECO:0007669"/>
    <property type="project" value="UniProtKB-UniRule"/>
</dbReference>
<name>A0A9P6VY99_RHOMI</name>
<feature type="region of interest" description="Disordered" evidence="2">
    <location>
        <begin position="537"/>
        <end position="597"/>
    </location>
</feature>
<evidence type="ECO:0000313" key="4">
    <source>
        <dbReference type="EMBL" id="KAG0659300.1"/>
    </source>
</evidence>
<feature type="domain" description="Class II aldolase/adducin N-terminal" evidence="3">
    <location>
        <begin position="849"/>
        <end position="1036"/>
    </location>
</feature>